<dbReference type="AlphaFoldDB" id="A0A1G9WTW9"/>
<dbReference type="Pfam" id="PF02687">
    <property type="entry name" value="FtsX"/>
    <property type="match status" value="1"/>
</dbReference>
<evidence type="ECO:0000256" key="5">
    <source>
        <dbReference type="ARBA" id="ARBA00023136"/>
    </source>
</evidence>
<evidence type="ECO:0000256" key="4">
    <source>
        <dbReference type="ARBA" id="ARBA00022989"/>
    </source>
</evidence>
<dbReference type="GO" id="GO:0005886">
    <property type="term" value="C:plasma membrane"/>
    <property type="evidence" value="ECO:0007669"/>
    <property type="project" value="UniProtKB-SubCell"/>
</dbReference>
<dbReference type="PROSITE" id="PS51257">
    <property type="entry name" value="PROKAR_LIPOPROTEIN"/>
    <property type="match status" value="1"/>
</dbReference>
<evidence type="ECO:0000256" key="6">
    <source>
        <dbReference type="ARBA" id="ARBA00038076"/>
    </source>
</evidence>
<dbReference type="PANTHER" id="PTHR30572:SF4">
    <property type="entry name" value="ABC TRANSPORTER PERMEASE YTRF"/>
    <property type="match status" value="1"/>
</dbReference>
<keyword evidence="5 7" id="KW-0472">Membrane</keyword>
<evidence type="ECO:0000313" key="10">
    <source>
        <dbReference type="EMBL" id="SDM87837.1"/>
    </source>
</evidence>
<evidence type="ECO:0000256" key="1">
    <source>
        <dbReference type="ARBA" id="ARBA00004651"/>
    </source>
</evidence>
<organism evidence="10 11">
    <name type="scientific">Sediminibacillus halophilus</name>
    <dbReference type="NCBI Taxonomy" id="482461"/>
    <lineage>
        <taxon>Bacteria</taxon>
        <taxon>Bacillati</taxon>
        <taxon>Bacillota</taxon>
        <taxon>Bacilli</taxon>
        <taxon>Bacillales</taxon>
        <taxon>Bacillaceae</taxon>
        <taxon>Sediminibacillus</taxon>
    </lineage>
</organism>
<feature type="domain" description="MacB-like periplasmic core" evidence="9">
    <location>
        <begin position="22"/>
        <end position="284"/>
    </location>
</feature>
<feature type="transmembrane region" description="Helical" evidence="7">
    <location>
        <begin position="364"/>
        <end position="387"/>
    </location>
</feature>
<dbReference type="Pfam" id="PF12704">
    <property type="entry name" value="MacB_PCD"/>
    <property type="match status" value="1"/>
</dbReference>
<sequence>MKFKDQFQFVRQNMKKNKVRVFMTMLATAIGCAFLIVLASVGFGLHDSLIQDTMQNRAVTEIQVHGKETDGSYQALKDEDIDYFESISGVRAVTRKKQLQQSPVFSINDYQVQTMAMTTDFPSEMKAGLELSKGKLPEKDNEIVVGHDFASRLAKSNISDEELYNDQDQVKEKYQYDGDLIGKEIEMKVVQIEDNEEKSHTIPLTISGITEAPNREWFQDQNVYISESVLKEVEQFTGTNRGMITTPGQEDMSSGQQQEDSYDQVTIYAENMEVVQEISDELKNKNYASYSVVSEIQQINMIFTIIKTGLIIVGTIAVLIASIGIYNTMTMAVTERAPDIGIMKAIGAKPKTIKRIFLLESGMIGLAGAIIGTAIAFIVSMAVNIALPLILESVFKEELPPELRFSMIPWSLVLIAAGICLLVTVLSGLRPARRATQIDVLKAMRREV</sequence>
<evidence type="ECO:0000256" key="2">
    <source>
        <dbReference type="ARBA" id="ARBA00022475"/>
    </source>
</evidence>
<evidence type="ECO:0000256" key="3">
    <source>
        <dbReference type="ARBA" id="ARBA00022692"/>
    </source>
</evidence>
<comment type="similarity">
    <text evidence="6">Belongs to the ABC-4 integral membrane protein family.</text>
</comment>
<evidence type="ECO:0000259" key="9">
    <source>
        <dbReference type="Pfam" id="PF12704"/>
    </source>
</evidence>
<comment type="subcellular location">
    <subcellularLocation>
        <location evidence="1">Cell membrane</location>
        <topology evidence="1">Multi-pass membrane protein</topology>
    </subcellularLocation>
</comment>
<dbReference type="Proteomes" id="UP000182347">
    <property type="component" value="Unassembled WGS sequence"/>
</dbReference>
<proteinExistence type="inferred from homology"/>
<dbReference type="InterPro" id="IPR025857">
    <property type="entry name" value="MacB_PCD"/>
</dbReference>
<dbReference type="STRING" id="482461.SAMN05216244_3622"/>
<dbReference type="RefSeq" id="WP_074600629.1">
    <property type="nucleotide sequence ID" value="NZ_FNHF01000006.1"/>
</dbReference>
<dbReference type="PANTHER" id="PTHR30572">
    <property type="entry name" value="MEMBRANE COMPONENT OF TRANSPORTER-RELATED"/>
    <property type="match status" value="1"/>
</dbReference>
<feature type="transmembrane region" description="Helical" evidence="7">
    <location>
        <begin position="21"/>
        <end position="45"/>
    </location>
</feature>
<gene>
    <name evidence="10" type="ORF">SAMN05216244_3622</name>
</gene>
<name>A0A1G9WTW9_9BACI</name>
<dbReference type="OrthoDB" id="9770099at2"/>
<keyword evidence="4 7" id="KW-1133">Transmembrane helix</keyword>
<evidence type="ECO:0000313" key="11">
    <source>
        <dbReference type="Proteomes" id="UP000182347"/>
    </source>
</evidence>
<dbReference type="EMBL" id="FNHF01000006">
    <property type="protein sequence ID" value="SDM87837.1"/>
    <property type="molecule type" value="Genomic_DNA"/>
</dbReference>
<feature type="transmembrane region" description="Helical" evidence="7">
    <location>
        <begin position="301"/>
        <end position="326"/>
    </location>
</feature>
<reference evidence="11" key="1">
    <citation type="submission" date="2016-10" db="EMBL/GenBank/DDBJ databases">
        <authorList>
            <person name="Varghese N."/>
            <person name="Submissions S."/>
        </authorList>
    </citation>
    <scope>NUCLEOTIDE SEQUENCE [LARGE SCALE GENOMIC DNA]</scope>
    <source>
        <strain evidence="11">CGMCC 1.6199</strain>
    </source>
</reference>
<protein>
    <submittedName>
        <fullName evidence="10">Acetoin utilization transport system permease protein</fullName>
    </submittedName>
</protein>
<keyword evidence="2" id="KW-1003">Cell membrane</keyword>
<keyword evidence="3 7" id="KW-0812">Transmembrane</keyword>
<dbReference type="InterPro" id="IPR050250">
    <property type="entry name" value="Macrolide_Exporter_MacB"/>
</dbReference>
<accession>A0A1G9WTW9</accession>
<feature type="transmembrane region" description="Helical" evidence="7">
    <location>
        <begin position="407"/>
        <end position="429"/>
    </location>
</feature>
<feature type="domain" description="ABC3 transporter permease C-terminal" evidence="8">
    <location>
        <begin position="311"/>
        <end position="438"/>
    </location>
</feature>
<dbReference type="InterPro" id="IPR003838">
    <property type="entry name" value="ABC3_permease_C"/>
</dbReference>
<keyword evidence="11" id="KW-1185">Reference proteome</keyword>
<evidence type="ECO:0000256" key="7">
    <source>
        <dbReference type="SAM" id="Phobius"/>
    </source>
</evidence>
<evidence type="ECO:0000259" key="8">
    <source>
        <dbReference type="Pfam" id="PF02687"/>
    </source>
</evidence>
<dbReference type="GO" id="GO:0022857">
    <property type="term" value="F:transmembrane transporter activity"/>
    <property type="evidence" value="ECO:0007669"/>
    <property type="project" value="TreeGrafter"/>
</dbReference>